<evidence type="ECO:0008006" key="2">
    <source>
        <dbReference type="Google" id="ProtNLM"/>
    </source>
</evidence>
<dbReference type="InterPro" id="IPR011604">
    <property type="entry name" value="PDDEXK-like_dom_sf"/>
</dbReference>
<gene>
    <name evidence="1" type="ORF">UFOVP374_4</name>
</gene>
<name>A0A6J7WXA2_9CAUD</name>
<protein>
    <recommendedName>
        <fullName evidence="2">DUF2800 domain-containing protein</fullName>
    </recommendedName>
</protein>
<evidence type="ECO:0000313" key="1">
    <source>
        <dbReference type="EMBL" id="CAB5222400.1"/>
    </source>
</evidence>
<sequence length="369" mass="39518">MKHSTVVGGSTAKRVMNCPGSVALVQLAPPSPSSTYADKGTLLHNLIAEILDTDTDPVSLIGTNYEGQILDQEMIDEKLQPALDLLDTLDPDKAMALAVETRVGFGAYLPGAFGSCDVLGRMGDVAYVIDWKFGDGIAVDATENEQLMYYAAAAMRTPEAAWVFKGATSIECIIIQPPVIRRWTTTPARIKAFEKDLKRAVKVASLPDAKLNPGSHCKFCPAKPTCPAMTGAVDRALKVKLDAVDDEMLGKYASNAVLLQGWIDDLNALVQTKIEKGYKIPGWKLVAKRGTRKWADAKLAPDALKALGINPIKSELVSPAQAEKLLKKNLPEGLTVSVSSGDTVAPESDPRPAVLQIGQQLTAALSKLI</sequence>
<dbReference type="InterPro" id="IPR021229">
    <property type="entry name" value="DUF2800"/>
</dbReference>
<accession>A0A6J7WXA2</accession>
<organism evidence="1">
    <name type="scientific">uncultured Caudovirales phage</name>
    <dbReference type="NCBI Taxonomy" id="2100421"/>
    <lineage>
        <taxon>Viruses</taxon>
        <taxon>Duplodnaviria</taxon>
        <taxon>Heunggongvirae</taxon>
        <taxon>Uroviricota</taxon>
        <taxon>Caudoviricetes</taxon>
        <taxon>Peduoviridae</taxon>
        <taxon>Maltschvirus</taxon>
        <taxon>Maltschvirus maltsch</taxon>
    </lineage>
</organism>
<proteinExistence type="predicted"/>
<dbReference type="Gene3D" id="3.90.320.10">
    <property type="match status" value="1"/>
</dbReference>
<dbReference type="EMBL" id="LR798313">
    <property type="protein sequence ID" value="CAB5222400.1"/>
    <property type="molecule type" value="Genomic_DNA"/>
</dbReference>
<reference evidence="1" key="1">
    <citation type="submission" date="2020-05" db="EMBL/GenBank/DDBJ databases">
        <authorList>
            <person name="Chiriac C."/>
            <person name="Salcher M."/>
            <person name="Ghai R."/>
            <person name="Kavagutti S V."/>
        </authorList>
    </citation>
    <scope>NUCLEOTIDE SEQUENCE</scope>
</reference>
<dbReference type="Pfam" id="PF10926">
    <property type="entry name" value="DUF2800"/>
    <property type="match status" value="1"/>
</dbReference>